<dbReference type="AlphaFoldDB" id="A0A6U8MLS6"/>
<protein>
    <submittedName>
        <fullName evidence="3">Uncharacterized protein</fullName>
    </submittedName>
</protein>
<reference evidence="3" key="1">
    <citation type="submission" date="2021-01" db="EMBL/GenBank/DDBJ databases">
        <authorList>
            <person name="Corre E."/>
            <person name="Pelletier E."/>
            <person name="Niang G."/>
            <person name="Scheremetjew M."/>
            <person name="Finn R."/>
            <person name="Kale V."/>
            <person name="Holt S."/>
            <person name="Cochrane G."/>
            <person name="Meng A."/>
            <person name="Brown T."/>
            <person name="Cohen L."/>
        </authorList>
    </citation>
    <scope>NUCLEOTIDE SEQUENCE</scope>
    <source>
        <strain evidence="3">NIES-381</strain>
    </source>
</reference>
<dbReference type="EMBL" id="HBGA01137468">
    <property type="protein sequence ID" value="CAD9039607.1"/>
    <property type="molecule type" value="Transcribed_RNA"/>
</dbReference>
<feature type="transmembrane region" description="Helical" evidence="1">
    <location>
        <begin position="20"/>
        <end position="42"/>
    </location>
</feature>
<evidence type="ECO:0000313" key="2">
    <source>
        <dbReference type="EMBL" id="CAD9039606.1"/>
    </source>
</evidence>
<evidence type="ECO:0000313" key="3">
    <source>
        <dbReference type="EMBL" id="CAD9039607.1"/>
    </source>
</evidence>
<sequence length="137" mass="14644">MYIRRPHLPPGKPRSKCESFSWGLFFFVFFPFTMYSGGYPLAAPAYGGYTQYAAPAAGPLPAGGAVYAAPAYAAPTSFSATHAGYHGYAGAPAYGVHPQPTIAHHGHYDANRSFFHPMNLHSTLSAASTGVPAFYKH</sequence>
<keyword evidence="1" id="KW-1133">Transmembrane helix</keyword>
<accession>A0A6U8MLS6</accession>
<gene>
    <name evidence="2" type="ORF">EGYM00392_LOCUS50772</name>
    <name evidence="3" type="ORF">EGYM00392_LOCUS50773</name>
</gene>
<dbReference type="EMBL" id="HBGA01137466">
    <property type="protein sequence ID" value="CAD9039606.1"/>
    <property type="molecule type" value="Transcribed_RNA"/>
</dbReference>
<evidence type="ECO:0000256" key="1">
    <source>
        <dbReference type="SAM" id="Phobius"/>
    </source>
</evidence>
<keyword evidence="1" id="KW-0472">Membrane</keyword>
<keyword evidence="1" id="KW-0812">Transmembrane</keyword>
<name>A0A6U8MLS6_9EUGL</name>
<organism evidence="3">
    <name type="scientific">Eutreptiella gymnastica</name>
    <dbReference type="NCBI Taxonomy" id="73025"/>
    <lineage>
        <taxon>Eukaryota</taxon>
        <taxon>Discoba</taxon>
        <taxon>Euglenozoa</taxon>
        <taxon>Euglenida</taxon>
        <taxon>Spirocuta</taxon>
        <taxon>Euglenophyceae</taxon>
        <taxon>Eutreptiales</taxon>
        <taxon>Eutreptiaceae</taxon>
        <taxon>Eutreptiella</taxon>
    </lineage>
</organism>
<proteinExistence type="predicted"/>